<accession>A0A9N8HXS7</accession>
<proteinExistence type="predicted"/>
<organism evidence="1 2">
    <name type="scientific">Seminavis robusta</name>
    <dbReference type="NCBI Taxonomy" id="568900"/>
    <lineage>
        <taxon>Eukaryota</taxon>
        <taxon>Sar</taxon>
        <taxon>Stramenopiles</taxon>
        <taxon>Ochrophyta</taxon>
        <taxon>Bacillariophyta</taxon>
        <taxon>Bacillariophyceae</taxon>
        <taxon>Bacillariophycidae</taxon>
        <taxon>Naviculales</taxon>
        <taxon>Naviculaceae</taxon>
        <taxon>Seminavis</taxon>
    </lineage>
</organism>
<keyword evidence="2" id="KW-1185">Reference proteome</keyword>
<name>A0A9N8HXS7_9STRA</name>
<sequence>MEGHKQEIDQIWADLETTRIETEEQLKAFKIKMDELAKISLDEDQTPLQKKVATNTFFENNPEFQPWQGVVAQQHEQQELIVRVFQQQTEQLQEILAALQLREQE</sequence>
<dbReference type="AlphaFoldDB" id="A0A9N8HXS7"/>
<evidence type="ECO:0000313" key="1">
    <source>
        <dbReference type="EMBL" id="CAB9528700.1"/>
    </source>
</evidence>
<gene>
    <name evidence="1" type="ORF">SEMRO_2296_G322360.1</name>
</gene>
<evidence type="ECO:0000313" key="2">
    <source>
        <dbReference type="Proteomes" id="UP001153069"/>
    </source>
</evidence>
<dbReference type="Proteomes" id="UP001153069">
    <property type="component" value="Unassembled WGS sequence"/>
</dbReference>
<reference evidence="1" key="1">
    <citation type="submission" date="2020-06" db="EMBL/GenBank/DDBJ databases">
        <authorList>
            <consortium name="Plant Systems Biology data submission"/>
        </authorList>
    </citation>
    <scope>NUCLEOTIDE SEQUENCE</scope>
    <source>
        <strain evidence="1">D6</strain>
    </source>
</reference>
<protein>
    <submittedName>
        <fullName evidence="1">Uncharacterized protein</fullName>
    </submittedName>
</protein>
<comment type="caution">
    <text evidence="1">The sequence shown here is derived from an EMBL/GenBank/DDBJ whole genome shotgun (WGS) entry which is preliminary data.</text>
</comment>
<dbReference type="EMBL" id="CAICTM010002294">
    <property type="protein sequence ID" value="CAB9528700.1"/>
    <property type="molecule type" value="Genomic_DNA"/>
</dbReference>